<gene>
    <name evidence="10" type="ORF">CSSPJE1EN1_LOCUS19057</name>
</gene>
<feature type="region of interest" description="Disordered" evidence="8">
    <location>
        <begin position="367"/>
        <end position="414"/>
    </location>
</feature>
<feature type="compositionally biased region" description="Basic residues" evidence="8">
    <location>
        <begin position="404"/>
        <end position="414"/>
    </location>
</feature>
<evidence type="ECO:0000256" key="7">
    <source>
        <dbReference type="ARBA" id="ARBA00024343"/>
    </source>
</evidence>
<keyword evidence="11" id="KW-1185">Reference proteome</keyword>
<evidence type="ECO:0000256" key="1">
    <source>
        <dbReference type="ARBA" id="ARBA00004123"/>
    </source>
</evidence>
<dbReference type="PANTHER" id="PTHR31839:SF2">
    <property type="entry name" value="DEHYDRATION-RESPONSIVE ELEMENT-BINDING PROTEIN 1D"/>
    <property type="match status" value="1"/>
</dbReference>
<dbReference type="EMBL" id="OZ020100">
    <property type="protein sequence ID" value="CAK9273579.1"/>
    <property type="molecule type" value="Genomic_DNA"/>
</dbReference>
<keyword evidence="6" id="KW-0539">Nucleus</keyword>
<dbReference type="Proteomes" id="UP001497444">
    <property type="component" value="Chromosome 5"/>
</dbReference>
<proteinExistence type="inferred from homology"/>
<organism evidence="10 11">
    <name type="scientific">Sphagnum jensenii</name>
    <dbReference type="NCBI Taxonomy" id="128206"/>
    <lineage>
        <taxon>Eukaryota</taxon>
        <taxon>Viridiplantae</taxon>
        <taxon>Streptophyta</taxon>
        <taxon>Embryophyta</taxon>
        <taxon>Bryophyta</taxon>
        <taxon>Sphagnophytina</taxon>
        <taxon>Sphagnopsida</taxon>
        <taxon>Sphagnales</taxon>
        <taxon>Sphagnaceae</taxon>
        <taxon>Sphagnum</taxon>
    </lineage>
</organism>
<feature type="region of interest" description="Disordered" evidence="8">
    <location>
        <begin position="120"/>
        <end position="142"/>
    </location>
</feature>
<evidence type="ECO:0000256" key="2">
    <source>
        <dbReference type="ARBA" id="ARBA00023015"/>
    </source>
</evidence>
<dbReference type="InterPro" id="IPR001471">
    <property type="entry name" value="AP2/ERF_dom"/>
</dbReference>
<evidence type="ECO:0000256" key="6">
    <source>
        <dbReference type="ARBA" id="ARBA00023242"/>
    </source>
</evidence>
<dbReference type="InterPro" id="IPR036955">
    <property type="entry name" value="AP2/ERF_dom_sf"/>
</dbReference>
<comment type="subcellular location">
    <subcellularLocation>
        <location evidence="1">Nucleus</location>
    </subcellularLocation>
</comment>
<evidence type="ECO:0000256" key="3">
    <source>
        <dbReference type="ARBA" id="ARBA00023125"/>
    </source>
</evidence>
<feature type="compositionally biased region" description="Polar residues" evidence="8">
    <location>
        <begin position="120"/>
        <end position="134"/>
    </location>
</feature>
<sequence>MASVSTAMRGEPGQDKNAASDLKKICERTVQGFCSAVKSSISCIPPLLPRRNGDHFSSVVNRMATWPRRASRRLRERASPNAQLGSDSPAGGRHCRSFPTHGLAFASLTVNKPHSQYNSDIFKTSRPCNSSNGGDEQEEEEEVVATVGGTATASQVNAPPFCDDASLEDDIMFWNTQIENCLQEFGVKDDFQMYMMKGIPELEQKSRCCCSAPAISPGNAWIENLTEFDRVVEYMSTAVLASETEHDGAGDSSVTTVSENETASSAVSTQELLQETGVQEARHRYRGTRQKEEKWVSEIRPTGSKKTVWLGTYATQEEAARAFDAGVFYYGKSHIPYNFPDSPQVLPAINEKPQDVCHKFVKNQARRNAERAWPSSGTADPQHPSAILEQTSSSRMSRGCFQGGKRRKSNSQLS</sequence>
<name>A0ABP0X3B3_9BRYO</name>
<evidence type="ECO:0000256" key="5">
    <source>
        <dbReference type="ARBA" id="ARBA00023163"/>
    </source>
</evidence>
<accession>A0ABP0X3B3</accession>
<keyword evidence="2" id="KW-0805">Transcription regulation</keyword>
<dbReference type="CDD" id="cd00018">
    <property type="entry name" value="AP2"/>
    <property type="match status" value="1"/>
</dbReference>
<keyword evidence="4" id="KW-0010">Activator</keyword>
<reference evidence="10" key="1">
    <citation type="submission" date="2024-02" db="EMBL/GenBank/DDBJ databases">
        <authorList>
            <consortium name="ELIXIR-Norway"/>
            <consortium name="Elixir Norway"/>
        </authorList>
    </citation>
    <scope>NUCLEOTIDE SEQUENCE</scope>
</reference>
<dbReference type="SUPFAM" id="SSF54171">
    <property type="entry name" value="DNA-binding domain"/>
    <property type="match status" value="1"/>
</dbReference>
<dbReference type="InterPro" id="IPR045277">
    <property type="entry name" value="DRE1A-I"/>
</dbReference>
<feature type="domain" description="AP2/ERF" evidence="9">
    <location>
        <begin position="284"/>
        <end position="340"/>
    </location>
</feature>
<evidence type="ECO:0000313" key="10">
    <source>
        <dbReference type="EMBL" id="CAK9273579.1"/>
    </source>
</evidence>
<dbReference type="Gene3D" id="3.30.730.10">
    <property type="entry name" value="AP2/ERF domain"/>
    <property type="match status" value="1"/>
</dbReference>
<evidence type="ECO:0000256" key="4">
    <source>
        <dbReference type="ARBA" id="ARBA00023159"/>
    </source>
</evidence>
<evidence type="ECO:0000256" key="8">
    <source>
        <dbReference type="SAM" id="MobiDB-lite"/>
    </source>
</evidence>
<keyword evidence="5" id="KW-0804">Transcription</keyword>
<dbReference type="SMART" id="SM00380">
    <property type="entry name" value="AP2"/>
    <property type="match status" value="1"/>
</dbReference>
<comment type="similarity">
    <text evidence="7">Belongs to the AP2/ERF transcription factor family. ERF subfamily.</text>
</comment>
<dbReference type="PROSITE" id="PS51032">
    <property type="entry name" value="AP2_ERF"/>
    <property type="match status" value="1"/>
</dbReference>
<evidence type="ECO:0000259" key="9">
    <source>
        <dbReference type="PROSITE" id="PS51032"/>
    </source>
</evidence>
<dbReference type="InterPro" id="IPR016177">
    <property type="entry name" value="DNA-bd_dom_sf"/>
</dbReference>
<dbReference type="PANTHER" id="PTHR31839">
    <property type="entry name" value="DEHYDRATION-RESPONSIVE ELEMENT-BINDING PROTEIN 1D"/>
    <property type="match status" value="1"/>
</dbReference>
<evidence type="ECO:0000313" key="11">
    <source>
        <dbReference type="Proteomes" id="UP001497444"/>
    </source>
</evidence>
<protein>
    <recommendedName>
        <fullName evidence="9">AP2/ERF domain-containing protein</fullName>
    </recommendedName>
</protein>
<keyword evidence="3" id="KW-0238">DNA-binding</keyword>
<feature type="region of interest" description="Disordered" evidence="8">
    <location>
        <begin position="70"/>
        <end position="93"/>
    </location>
</feature>